<evidence type="ECO:0000313" key="2">
    <source>
        <dbReference type="Proteomes" id="UP000532746"/>
    </source>
</evidence>
<dbReference type="Proteomes" id="UP000532746">
    <property type="component" value="Unassembled WGS sequence"/>
</dbReference>
<evidence type="ECO:0000313" key="1">
    <source>
        <dbReference type="EMBL" id="MBB6057633.1"/>
    </source>
</evidence>
<dbReference type="RefSeq" id="WP_183402127.1">
    <property type="nucleotide sequence ID" value="NZ_JACHGG010000001.1"/>
</dbReference>
<gene>
    <name evidence="1" type="ORF">HNQ93_000463</name>
</gene>
<comment type="caution">
    <text evidence="1">The sequence shown here is derived from an EMBL/GenBank/DDBJ whole genome shotgun (WGS) entry which is preliminary data.</text>
</comment>
<name>A0A7W9SZ44_9BACT</name>
<proteinExistence type="predicted"/>
<keyword evidence="2" id="KW-1185">Reference proteome</keyword>
<dbReference type="EMBL" id="JACHGG010000001">
    <property type="protein sequence ID" value="MBB6057633.1"/>
    <property type="molecule type" value="Genomic_DNA"/>
</dbReference>
<organism evidence="1 2">
    <name type="scientific">Hymenobacter luteus</name>
    <dbReference type="NCBI Taxonomy" id="1411122"/>
    <lineage>
        <taxon>Bacteria</taxon>
        <taxon>Pseudomonadati</taxon>
        <taxon>Bacteroidota</taxon>
        <taxon>Cytophagia</taxon>
        <taxon>Cytophagales</taxon>
        <taxon>Hymenobacteraceae</taxon>
        <taxon>Hymenobacter</taxon>
    </lineage>
</organism>
<dbReference type="AlphaFoldDB" id="A0A7W9SZ44"/>
<sequence>MFASYSDYLQLTHRPDLQVLVLRWLRDTTLPELQTGCQAALELAQHHGIAHWVVDVRRRVTVNAERSAWMSDTFLPAAALRLQPALLRVGYLISPTRLETILAESTVQHAAITRSQDSAQPYLMRIFLNESDVMQWLLSETVGTPFALPA</sequence>
<reference evidence="1 2" key="1">
    <citation type="submission" date="2020-08" db="EMBL/GenBank/DDBJ databases">
        <title>Genomic Encyclopedia of Type Strains, Phase IV (KMG-IV): sequencing the most valuable type-strain genomes for metagenomic binning, comparative biology and taxonomic classification.</title>
        <authorList>
            <person name="Goeker M."/>
        </authorList>
    </citation>
    <scope>NUCLEOTIDE SEQUENCE [LARGE SCALE GENOMIC DNA]</scope>
    <source>
        <strain evidence="1 2">DSM 26718</strain>
    </source>
</reference>
<protein>
    <submittedName>
        <fullName evidence="1">Uncharacterized protein</fullName>
    </submittedName>
</protein>
<accession>A0A7W9SZ44</accession>